<name>A0ABZ1Z9I7_9NOCA</name>
<dbReference type="Gene3D" id="3.90.79.10">
    <property type="entry name" value="Nucleoside Triphosphate Pyrophosphohydrolase"/>
    <property type="match status" value="1"/>
</dbReference>
<evidence type="ECO:0000313" key="7">
    <source>
        <dbReference type="Proteomes" id="UP001432062"/>
    </source>
</evidence>
<keyword evidence="7" id="KW-1185">Reference proteome</keyword>
<dbReference type="SUPFAM" id="SSF55811">
    <property type="entry name" value="Nudix"/>
    <property type="match status" value="1"/>
</dbReference>
<dbReference type="PANTHER" id="PTHR43046">
    <property type="entry name" value="GDP-MANNOSE MANNOSYL HYDROLASE"/>
    <property type="match status" value="1"/>
</dbReference>
<feature type="domain" description="Nudix hydrolase" evidence="5">
    <location>
        <begin position="10"/>
        <end position="136"/>
    </location>
</feature>
<dbReference type="CDD" id="cd18876">
    <property type="entry name" value="NUDIX_Hydrolase"/>
    <property type="match status" value="1"/>
</dbReference>
<dbReference type="Pfam" id="PF00293">
    <property type="entry name" value="NUDIX"/>
    <property type="match status" value="1"/>
</dbReference>
<evidence type="ECO:0000259" key="5">
    <source>
        <dbReference type="PROSITE" id="PS51462"/>
    </source>
</evidence>
<evidence type="ECO:0000256" key="2">
    <source>
        <dbReference type="ARBA" id="ARBA00005582"/>
    </source>
</evidence>
<dbReference type="PROSITE" id="PS51462">
    <property type="entry name" value="NUDIX"/>
    <property type="match status" value="1"/>
</dbReference>
<reference evidence="6" key="1">
    <citation type="submission" date="2022-10" db="EMBL/GenBank/DDBJ databases">
        <title>The complete genomes of actinobacterial strains from the NBC collection.</title>
        <authorList>
            <person name="Joergensen T.S."/>
            <person name="Alvarez Arevalo M."/>
            <person name="Sterndorff E.B."/>
            <person name="Faurdal D."/>
            <person name="Vuksanovic O."/>
            <person name="Mourched A.-S."/>
            <person name="Charusanti P."/>
            <person name="Shaw S."/>
            <person name="Blin K."/>
            <person name="Weber T."/>
        </authorList>
    </citation>
    <scope>NUCLEOTIDE SEQUENCE</scope>
    <source>
        <strain evidence="6">NBC_01482</strain>
    </source>
</reference>
<gene>
    <name evidence="6" type="ORF">OG563_22570</name>
</gene>
<evidence type="ECO:0000256" key="3">
    <source>
        <dbReference type="ARBA" id="ARBA00022801"/>
    </source>
</evidence>
<dbReference type="PRINTS" id="PR00502">
    <property type="entry name" value="NUDIXFAMILY"/>
</dbReference>
<evidence type="ECO:0000256" key="4">
    <source>
        <dbReference type="RuleBase" id="RU003476"/>
    </source>
</evidence>
<dbReference type="EMBL" id="CP109441">
    <property type="protein sequence ID" value="WUV50735.1"/>
    <property type="molecule type" value="Genomic_DNA"/>
</dbReference>
<sequence>MTDADNRFARARLAAGALFVLGDEVLLVHKTYGSGWDIPGGYVEPGESPGAACRREVREELGIDRAPKCLLVHDWAPSEGEGDKILYVFDCGDIGSDERAISLQETELDRWAWVALSKLDDYLIPRLARRLRQAHIARSMSRTVYLEHGEPAPM</sequence>
<dbReference type="PROSITE" id="PS00893">
    <property type="entry name" value="NUDIX_BOX"/>
    <property type="match status" value="1"/>
</dbReference>
<dbReference type="GO" id="GO:0016787">
    <property type="term" value="F:hydrolase activity"/>
    <property type="evidence" value="ECO:0007669"/>
    <property type="project" value="UniProtKB-KW"/>
</dbReference>
<keyword evidence="3 4" id="KW-0378">Hydrolase</keyword>
<comment type="cofactor">
    <cofactor evidence="1">
        <name>Mg(2+)</name>
        <dbReference type="ChEBI" id="CHEBI:18420"/>
    </cofactor>
</comment>
<evidence type="ECO:0000313" key="6">
    <source>
        <dbReference type="EMBL" id="WUV50735.1"/>
    </source>
</evidence>
<dbReference type="InterPro" id="IPR015797">
    <property type="entry name" value="NUDIX_hydrolase-like_dom_sf"/>
</dbReference>
<evidence type="ECO:0000256" key="1">
    <source>
        <dbReference type="ARBA" id="ARBA00001946"/>
    </source>
</evidence>
<dbReference type="InterPro" id="IPR020476">
    <property type="entry name" value="Nudix_hydrolase"/>
</dbReference>
<dbReference type="PANTHER" id="PTHR43046:SF14">
    <property type="entry name" value="MUTT_NUDIX FAMILY PROTEIN"/>
    <property type="match status" value="1"/>
</dbReference>
<dbReference type="RefSeq" id="WP_329415518.1">
    <property type="nucleotide sequence ID" value="NZ_CP109441.1"/>
</dbReference>
<protein>
    <submittedName>
        <fullName evidence="6">NUDIX hydrolase</fullName>
    </submittedName>
</protein>
<dbReference type="InterPro" id="IPR000086">
    <property type="entry name" value="NUDIX_hydrolase_dom"/>
</dbReference>
<organism evidence="6 7">
    <name type="scientific">Nocardia vinacea</name>
    <dbReference type="NCBI Taxonomy" id="96468"/>
    <lineage>
        <taxon>Bacteria</taxon>
        <taxon>Bacillati</taxon>
        <taxon>Actinomycetota</taxon>
        <taxon>Actinomycetes</taxon>
        <taxon>Mycobacteriales</taxon>
        <taxon>Nocardiaceae</taxon>
        <taxon>Nocardia</taxon>
    </lineage>
</organism>
<proteinExistence type="inferred from homology"/>
<dbReference type="InterPro" id="IPR020084">
    <property type="entry name" value="NUDIX_hydrolase_CS"/>
</dbReference>
<dbReference type="Proteomes" id="UP001432062">
    <property type="component" value="Chromosome"/>
</dbReference>
<accession>A0ABZ1Z9I7</accession>
<comment type="similarity">
    <text evidence="2 4">Belongs to the Nudix hydrolase family.</text>
</comment>